<proteinExistence type="predicted"/>
<comment type="caution">
    <text evidence="1">The sequence shown here is derived from an EMBL/GenBank/DDBJ whole genome shotgun (WGS) entry which is preliminary data.</text>
</comment>
<organism evidence="1 2">
    <name type="scientific">Trichinella papuae</name>
    <dbReference type="NCBI Taxonomy" id="268474"/>
    <lineage>
        <taxon>Eukaryota</taxon>
        <taxon>Metazoa</taxon>
        <taxon>Ecdysozoa</taxon>
        <taxon>Nematoda</taxon>
        <taxon>Enoplea</taxon>
        <taxon>Dorylaimia</taxon>
        <taxon>Trichinellida</taxon>
        <taxon>Trichinellidae</taxon>
        <taxon>Trichinella</taxon>
    </lineage>
</organism>
<keyword evidence="2" id="KW-1185">Reference proteome</keyword>
<evidence type="ECO:0000313" key="2">
    <source>
        <dbReference type="Proteomes" id="UP000054843"/>
    </source>
</evidence>
<name>A0A0V1M0N4_9BILA</name>
<dbReference type="Proteomes" id="UP000054843">
    <property type="component" value="Unassembled WGS sequence"/>
</dbReference>
<evidence type="ECO:0000313" key="1">
    <source>
        <dbReference type="EMBL" id="KRZ65289.1"/>
    </source>
</evidence>
<sequence>LRSRSYAALGDLSASGQFAVFQRVRAKVYINQTTFPGLPEHCHYQHITDEFKKTKSRKDCLLYQCIFKCILCLKPVIALDCWQQAQAGVWWVHLRSCLNGIHSYLLSIPLWQISWCQLFSVHLTVKRSAHTRLFLKLH</sequence>
<dbReference type="EMBL" id="JYDO01000416">
    <property type="protein sequence ID" value="KRZ65289.1"/>
    <property type="molecule type" value="Genomic_DNA"/>
</dbReference>
<reference evidence="1 2" key="1">
    <citation type="submission" date="2015-01" db="EMBL/GenBank/DDBJ databases">
        <title>Evolution of Trichinella species and genotypes.</title>
        <authorList>
            <person name="Korhonen P.K."/>
            <person name="Edoardo P."/>
            <person name="Giuseppe L.R."/>
            <person name="Gasser R.B."/>
        </authorList>
    </citation>
    <scope>NUCLEOTIDE SEQUENCE [LARGE SCALE GENOMIC DNA]</scope>
    <source>
        <strain evidence="1">ISS1980</strain>
    </source>
</reference>
<protein>
    <submittedName>
        <fullName evidence="1">Uncharacterized protein</fullName>
    </submittedName>
</protein>
<accession>A0A0V1M0N4</accession>
<feature type="non-terminal residue" evidence="1">
    <location>
        <position position="1"/>
    </location>
</feature>
<dbReference type="AlphaFoldDB" id="A0A0V1M0N4"/>
<gene>
    <name evidence="1" type="ORF">T10_374</name>
</gene>